<organism evidence="1 2">
    <name type="scientific">Nocardiopsis sinuspersici</name>
    <dbReference type="NCBI Taxonomy" id="501010"/>
    <lineage>
        <taxon>Bacteria</taxon>
        <taxon>Bacillati</taxon>
        <taxon>Actinomycetota</taxon>
        <taxon>Actinomycetes</taxon>
        <taxon>Streptosporangiales</taxon>
        <taxon>Nocardiopsidaceae</taxon>
        <taxon>Nocardiopsis</taxon>
    </lineage>
</organism>
<keyword evidence="2" id="KW-1185">Reference proteome</keyword>
<evidence type="ECO:0008006" key="3">
    <source>
        <dbReference type="Google" id="ProtNLM"/>
    </source>
</evidence>
<protein>
    <recommendedName>
        <fullName evidence="3">Transcriptional regulator</fullName>
    </recommendedName>
</protein>
<evidence type="ECO:0000313" key="1">
    <source>
        <dbReference type="EMBL" id="OOC56455.1"/>
    </source>
</evidence>
<dbReference type="SUPFAM" id="SSF48452">
    <property type="entry name" value="TPR-like"/>
    <property type="match status" value="1"/>
</dbReference>
<dbReference type="AlphaFoldDB" id="A0A1V3C6S5"/>
<dbReference type="EMBL" id="MCOK01000001">
    <property type="protein sequence ID" value="OOC56455.1"/>
    <property type="molecule type" value="Genomic_DNA"/>
</dbReference>
<dbReference type="Proteomes" id="UP000189004">
    <property type="component" value="Unassembled WGS sequence"/>
</dbReference>
<dbReference type="RefSeq" id="WP_077692900.1">
    <property type="nucleotide sequence ID" value="NZ_MCOK01000001.1"/>
</dbReference>
<sequence length="447" mass="48802">MTRAPKQPNIQLVELLDEAGMPAKGLARRVVARGREQGLVLSYDHNSVRRWMSGERPQRLVPGIIAGVLSEALGRPVLPEDCGLPEDEGQTLEFPLAWTAGITTAGQLYRADGERRRDLLGGYSTAAYPSATVRWLTQPFVAGPAHRGRIRVGQPEISAIRQMTRAFRDLDNRVGGGRIRSTVVQYLDANVAPLLRGSYTEEIGRDLFSAAAELTKAVGWMAYDCEEHGLAQRYLIQALRMAQTSGDDGLCAEILAAMGHQATYIGRSAEAVDLARAAQSAALRAGHPALAAECHLIEAHGHAGLSDPRATSRSLRAGVKAFETDDPNPPEWLAYFDNAYLAAKVAHCFLALGNDAQTAVYAKQSLRMNTDYVRGRTFNLLMLATAHAIDEPDEAVRVGGVALDLVEGLQSQRALSYLRRLRSRLRPHEKLPEVEEFTVRAKEVIPG</sequence>
<accession>A0A1V3C6S5</accession>
<proteinExistence type="predicted"/>
<dbReference type="OrthoDB" id="3213425at2"/>
<dbReference type="InterPro" id="IPR011990">
    <property type="entry name" value="TPR-like_helical_dom_sf"/>
</dbReference>
<dbReference type="STRING" id="501010.NOSIN_23655"/>
<evidence type="ECO:0000313" key="2">
    <source>
        <dbReference type="Proteomes" id="UP000189004"/>
    </source>
</evidence>
<reference evidence="2" key="1">
    <citation type="submission" date="2016-08" db="EMBL/GenBank/DDBJ databases">
        <authorList>
            <person name="Tokovenko B."/>
            <person name="Kalinowski J."/>
        </authorList>
    </citation>
    <scope>NUCLEOTIDE SEQUENCE [LARGE SCALE GENOMIC DNA]</scope>
    <source>
        <strain evidence="2">UTMC102</strain>
    </source>
</reference>
<gene>
    <name evidence="1" type="ORF">NOSIN_23655</name>
</gene>
<comment type="caution">
    <text evidence="1">The sequence shown here is derived from an EMBL/GenBank/DDBJ whole genome shotgun (WGS) entry which is preliminary data.</text>
</comment>
<name>A0A1V3C6S5_9ACTN</name>